<reference evidence="1 2" key="1">
    <citation type="submission" date="2020-08" db="EMBL/GenBank/DDBJ databases">
        <title>Genomic Encyclopedia of Type Strains, Phase IV (KMG-IV): sequencing the most valuable type-strain genomes for metagenomic binning, comparative biology and taxonomic classification.</title>
        <authorList>
            <person name="Goeker M."/>
        </authorList>
    </citation>
    <scope>NUCLEOTIDE SEQUENCE [LARGE SCALE GENOMIC DNA]</scope>
    <source>
        <strain evidence="1 2">DSM 18233</strain>
    </source>
</reference>
<evidence type="ECO:0000313" key="1">
    <source>
        <dbReference type="EMBL" id="MBB5192527.1"/>
    </source>
</evidence>
<sequence length="102" mass="11002">MDQPLWQVTRSVPLVEPAAEAQLTVLRSVPGVSAVTVTGQRAAVTYDVRAVQYGALLALAGQSQSGWFGRLRAAWRNNLDRNLADTLQAKAGACCNQPPVRR</sequence>
<proteinExistence type="predicted"/>
<dbReference type="AlphaFoldDB" id="A0A840RHH4"/>
<dbReference type="EMBL" id="JACHHN010000007">
    <property type="protein sequence ID" value="MBB5192527.1"/>
    <property type="molecule type" value="Genomic_DNA"/>
</dbReference>
<comment type="caution">
    <text evidence="1">The sequence shown here is derived from an EMBL/GenBank/DDBJ whole genome shotgun (WGS) entry which is preliminary data.</text>
</comment>
<gene>
    <name evidence="1" type="ORF">HNQ50_003271</name>
</gene>
<name>A0A840RHH4_9NEIS</name>
<evidence type="ECO:0000313" key="2">
    <source>
        <dbReference type="Proteomes" id="UP000543030"/>
    </source>
</evidence>
<keyword evidence="2" id="KW-1185">Reference proteome</keyword>
<dbReference type="Proteomes" id="UP000543030">
    <property type="component" value="Unassembled WGS sequence"/>
</dbReference>
<dbReference type="RefSeq" id="WP_184102205.1">
    <property type="nucleotide sequence ID" value="NZ_JACHHN010000007.1"/>
</dbReference>
<accession>A0A840RHH4</accession>
<protein>
    <submittedName>
        <fullName evidence="1">Uncharacterized protein</fullName>
    </submittedName>
</protein>
<organism evidence="1 2">
    <name type="scientific">Silvimonas terrae</name>
    <dbReference type="NCBI Taxonomy" id="300266"/>
    <lineage>
        <taxon>Bacteria</taxon>
        <taxon>Pseudomonadati</taxon>
        <taxon>Pseudomonadota</taxon>
        <taxon>Betaproteobacteria</taxon>
        <taxon>Neisseriales</taxon>
        <taxon>Chitinibacteraceae</taxon>
        <taxon>Silvimonas</taxon>
    </lineage>
</organism>